<dbReference type="EMBL" id="BSYO01000012">
    <property type="protein sequence ID" value="GMH12980.1"/>
    <property type="molecule type" value="Genomic_DNA"/>
</dbReference>
<dbReference type="AlphaFoldDB" id="A0AAD3SJY7"/>
<organism evidence="1 2">
    <name type="scientific">Nepenthes gracilis</name>
    <name type="common">Slender pitcher plant</name>
    <dbReference type="NCBI Taxonomy" id="150966"/>
    <lineage>
        <taxon>Eukaryota</taxon>
        <taxon>Viridiplantae</taxon>
        <taxon>Streptophyta</taxon>
        <taxon>Embryophyta</taxon>
        <taxon>Tracheophyta</taxon>
        <taxon>Spermatophyta</taxon>
        <taxon>Magnoliopsida</taxon>
        <taxon>eudicotyledons</taxon>
        <taxon>Gunneridae</taxon>
        <taxon>Pentapetalae</taxon>
        <taxon>Caryophyllales</taxon>
        <taxon>Nepenthaceae</taxon>
        <taxon>Nepenthes</taxon>
    </lineage>
</organism>
<keyword evidence="2" id="KW-1185">Reference proteome</keyword>
<protein>
    <submittedName>
        <fullName evidence="1">Uncharacterized protein</fullName>
    </submittedName>
</protein>
<evidence type="ECO:0000313" key="2">
    <source>
        <dbReference type="Proteomes" id="UP001279734"/>
    </source>
</evidence>
<name>A0AAD3SJY7_NEPGR</name>
<dbReference type="Proteomes" id="UP001279734">
    <property type="component" value="Unassembled WGS sequence"/>
</dbReference>
<evidence type="ECO:0000313" key="1">
    <source>
        <dbReference type="EMBL" id="GMH12980.1"/>
    </source>
</evidence>
<comment type="caution">
    <text evidence="1">The sequence shown here is derived from an EMBL/GenBank/DDBJ whole genome shotgun (WGS) entry which is preliminary data.</text>
</comment>
<gene>
    <name evidence="1" type="ORF">Nepgr_014821</name>
</gene>
<reference evidence="1" key="1">
    <citation type="submission" date="2023-05" db="EMBL/GenBank/DDBJ databases">
        <title>Nepenthes gracilis genome sequencing.</title>
        <authorList>
            <person name="Fukushima K."/>
        </authorList>
    </citation>
    <scope>NUCLEOTIDE SEQUENCE</scope>
    <source>
        <strain evidence="1">SING2019-196</strain>
    </source>
</reference>
<proteinExistence type="predicted"/>
<sequence>MLSFSVGDVLNESGLITKDVGSVAVGSDRLPCILSSDVGCEAVVGLVVGSSTSKLPSPDAGFLAITKLLLLSLLLSDGLLQWCFFWYLMWRVPPCADVG</sequence>
<accession>A0AAD3SJY7</accession>